<sequence>MIEVTASVDGLEVAASGVLQLCHDSVDAKVHGMDMKIRFVSGEPQNETRYFTEVKDSTLFLNLVNFSSPFPEGQFSPKEVGNINGRSLKMAFSVITLDVPTNARVFTYTFFLGGRN</sequence>
<reference evidence="1 2" key="1">
    <citation type="submission" date="2018-06" db="EMBL/GenBank/DDBJ databases">
        <title>The genome of Pseudomonas putida NX-1, a lignin degrader.</title>
        <authorList>
            <person name="Xu Z."/>
        </authorList>
    </citation>
    <scope>NUCLEOTIDE SEQUENCE [LARGE SCALE GENOMIC DNA]</scope>
    <source>
        <strain evidence="1 2">NX-1</strain>
    </source>
</reference>
<dbReference type="Pfam" id="PF21732">
    <property type="entry name" value="DUF6864"/>
    <property type="match status" value="1"/>
</dbReference>
<name>A0AAD0LBK2_PSEPU</name>
<dbReference type="Proteomes" id="UP000251617">
    <property type="component" value="Chromosome"/>
</dbReference>
<protein>
    <submittedName>
        <fullName evidence="1">Uncharacterized protein</fullName>
    </submittedName>
</protein>
<dbReference type="RefSeq" id="WP_112898660.1">
    <property type="nucleotide sequence ID" value="NZ_CP030750.1"/>
</dbReference>
<gene>
    <name evidence="1" type="ORF">C1S65_16785</name>
</gene>
<evidence type="ECO:0000313" key="2">
    <source>
        <dbReference type="Proteomes" id="UP000251617"/>
    </source>
</evidence>
<dbReference type="EMBL" id="CP030750">
    <property type="protein sequence ID" value="AXA25689.1"/>
    <property type="molecule type" value="Genomic_DNA"/>
</dbReference>
<accession>A0AAD0LBK2</accession>
<evidence type="ECO:0000313" key="1">
    <source>
        <dbReference type="EMBL" id="AXA25689.1"/>
    </source>
</evidence>
<organism evidence="1 2">
    <name type="scientific">Pseudomonas putida</name>
    <name type="common">Arthrobacter siderocapsulatus</name>
    <dbReference type="NCBI Taxonomy" id="303"/>
    <lineage>
        <taxon>Bacteria</taxon>
        <taxon>Pseudomonadati</taxon>
        <taxon>Pseudomonadota</taxon>
        <taxon>Gammaproteobacteria</taxon>
        <taxon>Pseudomonadales</taxon>
        <taxon>Pseudomonadaceae</taxon>
        <taxon>Pseudomonas</taxon>
    </lineage>
</organism>
<proteinExistence type="predicted"/>
<dbReference type="AlphaFoldDB" id="A0AAD0LBK2"/>
<dbReference type="InterPro" id="IPR049197">
    <property type="entry name" value="DUF6864"/>
</dbReference>